<evidence type="ECO:0000313" key="2">
    <source>
        <dbReference type="Proteomes" id="UP000427769"/>
    </source>
</evidence>
<dbReference type="Gene3D" id="2.60.300.12">
    <property type="entry name" value="HesB-like domain"/>
    <property type="match status" value="1"/>
</dbReference>
<proteinExistence type="predicted"/>
<organism evidence="1 2">
    <name type="scientific">Desulfosarcina widdelii</name>
    <dbReference type="NCBI Taxonomy" id="947919"/>
    <lineage>
        <taxon>Bacteria</taxon>
        <taxon>Pseudomonadati</taxon>
        <taxon>Thermodesulfobacteriota</taxon>
        <taxon>Desulfobacteria</taxon>
        <taxon>Desulfobacterales</taxon>
        <taxon>Desulfosarcinaceae</taxon>
        <taxon>Desulfosarcina</taxon>
    </lineage>
</organism>
<dbReference type="OrthoDB" id="5460919at2"/>
<dbReference type="KEGG" id="dwd:DSCW_27350"/>
<accession>A0A5K7Z2X3</accession>
<dbReference type="RefSeq" id="WP_155304250.1">
    <property type="nucleotide sequence ID" value="NZ_AP021875.1"/>
</dbReference>
<name>A0A5K7Z2X3_9BACT</name>
<protein>
    <submittedName>
        <fullName evidence="1">Uncharacterized protein</fullName>
    </submittedName>
</protein>
<dbReference type="SUPFAM" id="SSF89360">
    <property type="entry name" value="HesB-like domain"/>
    <property type="match status" value="1"/>
</dbReference>
<dbReference type="InterPro" id="IPR035903">
    <property type="entry name" value="HesB-like_dom_sf"/>
</dbReference>
<dbReference type="AlphaFoldDB" id="A0A5K7Z2X3"/>
<dbReference type="NCBIfam" id="NF038090">
    <property type="entry name" value="IscA_HesB_Se"/>
    <property type="match status" value="1"/>
</dbReference>
<dbReference type="EMBL" id="AP021875">
    <property type="protein sequence ID" value="BBO75318.1"/>
    <property type="molecule type" value="Genomic_DNA"/>
</dbReference>
<gene>
    <name evidence="1" type="ORF">DSCW_27350</name>
</gene>
<sequence length="104" mass="11055">MIQVSKSAIEAVTEYFTTIDVKPIRIFLTQGCGGQQLAMALDEIKDTDAVHDAGKFQFVMDRSLLDQAQPVQIDYANLGFKISSNLELGGGCQSCGSAGSCCGS</sequence>
<dbReference type="Proteomes" id="UP000427769">
    <property type="component" value="Chromosome"/>
</dbReference>
<evidence type="ECO:0000313" key="1">
    <source>
        <dbReference type="EMBL" id="BBO75318.1"/>
    </source>
</evidence>
<keyword evidence="2" id="KW-1185">Reference proteome</keyword>
<reference evidence="1 2" key="1">
    <citation type="submission" date="2019-11" db="EMBL/GenBank/DDBJ databases">
        <title>Comparative genomics of hydrocarbon-degrading Desulfosarcina strains.</title>
        <authorList>
            <person name="Watanabe M."/>
            <person name="Kojima H."/>
            <person name="Fukui M."/>
        </authorList>
    </citation>
    <scope>NUCLEOTIDE SEQUENCE [LARGE SCALE GENOMIC DNA]</scope>
    <source>
        <strain evidence="1 2">PP31</strain>
    </source>
</reference>